<dbReference type="PANTHER" id="PTHR20992">
    <property type="entry name" value="AT15442P-RELATED"/>
    <property type="match status" value="1"/>
</dbReference>
<sequence>MLQVRVLAPRQICNDAIVAIRADPTTANLAIMRGVALGGHGDLLLFDVARENVNSIVDMLRELGIEATGSISLLDHVTVISNAAETAEAAANGHPADAVIWDEIEDRAEEDARLSWSFLSFLVLATLIAGVGRYLDQPILIIGAMVVGPEFAPIAAICLAIVRRRWTLLRPAMTNLLSGFALATAIACVVWAVAYETGLIDRFAATTGAATDFIIKPDVWSFVIALLAGCAGVLSLTASKSSALVGVFISVTTVPAVGTIGLTLAVSAWAEAWAALTQLFINIAGMIIAGTATLAAQQLTNRLPPKTRRTALRPRAGKSHRRKTRPALKRQP</sequence>
<dbReference type="EMBL" id="CP017242">
    <property type="protein sequence ID" value="APO77097.1"/>
    <property type="molecule type" value="Genomic_DNA"/>
</dbReference>
<keyword evidence="2" id="KW-0812">Transmembrane</keyword>
<dbReference type="PANTHER" id="PTHR20992:SF9">
    <property type="entry name" value="AT15442P-RELATED"/>
    <property type="match status" value="1"/>
</dbReference>
<dbReference type="Pfam" id="PF04087">
    <property type="entry name" value="DUF389"/>
    <property type="match status" value="1"/>
</dbReference>
<dbReference type="AlphaFoldDB" id="A0A1L5PA75"/>
<keyword evidence="3" id="KW-0614">Plasmid</keyword>
<name>A0A1L5PA75_RHIET</name>
<gene>
    <name evidence="3" type="ORF">AM571_PA00212</name>
</gene>
<evidence type="ECO:0000256" key="1">
    <source>
        <dbReference type="SAM" id="MobiDB-lite"/>
    </source>
</evidence>
<keyword evidence="2" id="KW-1133">Transmembrane helix</keyword>
<feature type="transmembrane region" description="Helical" evidence="2">
    <location>
        <begin position="141"/>
        <end position="162"/>
    </location>
</feature>
<keyword evidence="2" id="KW-0472">Membrane</keyword>
<dbReference type="InterPro" id="IPR005240">
    <property type="entry name" value="DUF389"/>
</dbReference>
<accession>A0A1L5PA75</accession>
<feature type="region of interest" description="Disordered" evidence="1">
    <location>
        <begin position="305"/>
        <end position="332"/>
    </location>
</feature>
<evidence type="ECO:0008006" key="5">
    <source>
        <dbReference type="Google" id="ProtNLM"/>
    </source>
</evidence>
<geneLocation type="plasmid" evidence="4">
    <name>prsp8c3a</name>
</geneLocation>
<reference evidence="3 4" key="1">
    <citation type="submission" date="2016-09" db="EMBL/GenBank/DDBJ databases">
        <title>The complete genome sequences of Rhizobium gallicum, symbiovars gallicum and phaseoli, symbionts associated to common bean (Phaseolus vulgaris).</title>
        <authorList>
            <person name="Bustos P."/>
            <person name="Santamaria R.I."/>
            <person name="Perez-Carrascal O.M."/>
            <person name="Juarez S."/>
            <person name="Lozano L."/>
            <person name="Martinez-Flores I."/>
            <person name="Martinez-Romero E."/>
            <person name="Cevallos M."/>
            <person name="Romero D."/>
            <person name="Davila G."/>
            <person name="Gonzalez V."/>
        </authorList>
    </citation>
    <scope>NUCLEOTIDE SEQUENCE [LARGE SCALE GENOMIC DNA]</scope>
    <source>
        <strain evidence="3 4">8C-3</strain>
        <plasmid evidence="4">Plasmid prsp8c3a</plasmid>
    </source>
</reference>
<feature type="transmembrane region" description="Helical" evidence="2">
    <location>
        <begin position="272"/>
        <end position="296"/>
    </location>
</feature>
<evidence type="ECO:0000256" key="2">
    <source>
        <dbReference type="SAM" id="Phobius"/>
    </source>
</evidence>
<feature type="transmembrane region" description="Helical" evidence="2">
    <location>
        <begin position="114"/>
        <end position="135"/>
    </location>
</feature>
<feature type="transmembrane region" description="Helical" evidence="2">
    <location>
        <begin position="174"/>
        <end position="194"/>
    </location>
</feature>
<protein>
    <recommendedName>
        <fullName evidence="5">DUF389 domain-containing protein</fullName>
    </recommendedName>
</protein>
<dbReference type="Proteomes" id="UP000185109">
    <property type="component" value="Plasmid pRsp8C3a"/>
</dbReference>
<organism evidence="3 4">
    <name type="scientific">Rhizobium etli 8C-3</name>
    <dbReference type="NCBI Taxonomy" id="538025"/>
    <lineage>
        <taxon>Bacteria</taxon>
        <taxon>Pseudomonadati</taxon>
        <taxon>Pseudomonadota</taxon>
        <taxon>Alphaproteobacteria</taxon>
        <taxon>Hyphomicrobiales</taxon>
        <taxon>Rhizobiaceae</taxon>
        <taxon>Rhizobium/Agrobacterium group</taxon>
        <taxon>Rhizobium</taxon>
    </lineage>
</organism>
<evidence type="ECO:0000313" key="3">
    <source>
        <dbReference type="EMBL" id="APO77097.1"/>
    </source>
</evidence>
<proteinExistence type="predicted"/>
<evidence type="ECO:0000313" key="4">
    <source>
        <dbReference type="Proteomes" id="UP000185109"/>
    </source>
</evidence>
<feature type="transmembrane region" description="Helical" evidence="2">
    <location>
        <begin position="219"/>
        <end position="236"/>
    </location>
</feature>
<feature type="transmembrane region" description="Helical" evidence="2">
    <location>
        <begin position="243"/>
        <end position="266"/>
    </location>
</feature>